<evidence type="ECO:0000256" key="5">
    <source>
        <dbReference type="SAM" id="MobiDB-lite"/>
    </source>
</evidence>
<evidence type="ECO:0000313" key="7">
    <source>
        <dbReference type="EMBL" id="EFY85894.1"/>
    </source>
</evidence>
<dbReference type="GO" id="GO:0000027">
    <property type="term" value="P:ribosomal large subunit assembly"/>
    <property type="evidence" value="ECO:0007669"/>
    <property type="project" value="TreeGrafter"/>
</dbReference>
<dbReference type="HOGENOM" id="CLU_1360697_0_0_1"/>
<feature type="region of interest" description="Disordered" evidence="5">
    <location>
        <begin position="75"/>
        <end position="161"/>
    </location>
</feature>
<dbReference type="PANTHER" id="PTHR13634:SF0">
    <property type="entry name" value="RIBOSOME BIOGENESIS PROTEIN BRX1 HOMOLOG"/>
    <property type="match status" value="1"/>
</dbReference>
<dbReference type="InterPro" id="IPR026532">
    <property type="entry name" value="BRX1"/>
</dbReference>
<dbReference type="InParanoid" id="E9EDW8"/>
<sequence length="201" mass="22128">MGFGFADGKIWVRNYQISEEEASVVLSGDDDKGKKPKGGATSRAGNTEIKLIEIGPRFVRTPIIIQEGSFGGPIIYENRESNSPNQLRSDIRKAKASRHDARVEQNMDRLSRKGELGLRSSSGQRRAKDELKAKENGKTTKASKPLDMGNMEPGYAGFTDDPTEETVQVARRAVILSVPSRAASAIHHSLQSKERLLDCFL</sequence>
<dbReference type="EMBL" id="GL698562">
    <property type="protein sequence ID" value="EFY85894.1"/>
    <property type="molecule type" value="Genomic_DNA"/>
</dbReference>
<evidence type="ECO:0000313" key="8">
    <source>
        <dbReference type="Proteomes" id="UP000002499"/>
    </source>
</evidence>
<dbReference type="eggNOG" id="KOG2971">
    <property type="taxonomic scope" value="Eukaryota"/>
</dbReference>
<dbReference type="GO" id="GO:0019843">
    <property type="term" value="F:rRNA binding"/>
    <property type="evidence" value="ECO:0007669"/>
    <property type="project" value="InterPro"/>
</dbReference>
<dbReference type="OrthoDB" id="1638493at2759"/>
<evidence type="ECO:0000256" key="4">
    <source>
        <dbReference type="ARBA" id="ARBA00023242"/>
    </source>
</evidence>
<dbReference type="PROSITE" id="PS50833">
    <property type="entry name" value="BRIX"/>
    <property type="match status" value="1"/>
</dbReference>
<keyword evidence="3" id="KW-0690">Ribosome biogenesis</keyword>
<gene>
    <name evidence="7" type="ORF">MAC_08040</name>
</gene>
<dbReference type="KEGG" id="maw:19252351"/>
<comment type="subcellular location">
    <subcellularLocation>
        <location evidence="1">Nucleus</location>
        <location evidence="1">Nucleolus</location>
    </subcellularLocation>
</comment>
<comment type="similarity">
    <text evidence="2">Belongs to the BRX1 family.</text>
</comment>
<evidence type="ECO:0000256" key="1">
    <source>
        <dbReference type="ARBA" id="ARBA00004604"/>
    </source>
</evidence>
<feature type="domain" description="Brix" evidence="6">
    <location>
        <begin position="1"/>
        <end position="71"/>
    </location>
</feature>
<evidence type="ECO:0000256" key="3">
    <source>
        <dbReference type="ARBA" id="ARBA00022517"/>
    </source>
</evidence>
<feature type="compositionally biased region" description="Basic and acidic residues" evidence="5">
    <location>
        <begin position="126"/>
        <end position="138"/>
    </location>
</feature>
<evidence type="ECO:0000256" key="2">
    <source>
        <dbReference type="ARBA" id="ARBA00006369"/>
    </source>
</evidence>
<proteinExistence type="inferred from homology"/>
<protein>
    <submittedName>
        <fullName evidence="7">Brix domain-containing protein 2</fullName>
    </submittedName>
</protein>
<feature type="compositionally biased region" description="Basic and acidic residues" evidence="5">
    <location>
        <begin position="89"/>
        <end position="116"/>
    </location>
</feature>
<dbReference type="GeneID" id="19252351"/>
<keyword evidence="8" id="KW-1185">Reference proteome</keyword>
<dbReference type="AlphaFoldDB" id="E9EDW8"/>
<dbReference type="GO" id="GO:0006364">
    <property type="term" value="P:rRNA processing"/>
    <property type="evidence" value="ECO:0007669"/>
    <property type="project" value="InterPro"/>
</dbReference>
<dbReference type="GO" id="GO:0005730">
    <property type="term" value="C:nucleolus"/>
    <property type="evidence" value="ECO:0007669"/>
    <property type="project" value="UniProtKB-SubCell"/>
</dbReference>
<name>E9EDW8_METAQ</name>
<dbReference type="STRING" id="655827.E9EDW8"/>
<dbReference type="InterPro" id="IPR007109">
    <property type="entry name" value="Brix"/>
</dbReference>
<evidence type="ECO:0000259" key="6">
    <source>
        <dbReference type="PROSITE" id="PS50833"/>
    </source>
</evidence>
<organism evidence="8">
    <name type="scientific">Metarhizium acridum (strain CQMa 102)</name>
    <dbReference type="NCBI Taxonomy" id="655827"/>
    <lineage>
        <taxon>Eukaryota</taxon>
        <taxon>Fungi</taxon>
        <taxon>Dikarya</taxon>
        <taxon>Ascomycota</taxon>
        <taxon>Pezizomycotina</taxon>
        <taxon>Sordariomycetes</taxon>
        <taxon>Hypocreomycetidae</taxon>
        <taxon>Hypocreales</taxon>
        <taxon>Clavicipitaceae</taxon>
        <taxon>Metarhizium</taxon>
    </lineage>
</organism>
<keyword evidence="4" id="KW-0539">Nucleus</keyword>
<accession>E9EDW8</accession>
<dbReference type="Proteomes" id="UP000002499">
    <property type="component" value="Unassembled WGS sequence"/>
</dbReference>
<dbReference type="PANTHER" id="PTHR13634">
    <property type="entry name" value="RIBOSOME BIOGENESIS PROTEIN BRIX"/>
    <property type="match status" value="1"/>
</dbReference>
<reference evidence="7 8" key="1">
    <citation type="journal article" date="2011" name="PLoS Genet.">
        <title>Genome sequencing and comparative transcriptomics of the model entomopathogenic fungi Metarhizium anisopliae and M. acridum.</title>
        <authorList>
            <person name="Gao Q."/>
            <person name="Jin K."/>
            <person name="Ying S.H."/>
            <person name="Zhang Y."/>
            <person name="Xiao G."/>
            <person name="Shang Y."/>
            <person name="Duan Z."/>
            <person name="Hu X."/>
            <person name="Xie X.Q."/>
            <person name="Zhou G."/>
            <person name="Peng G."/>
            <person name="Luo Z."/>
            <person name="Huang W."/>
            <person name="Wang B."/>
            <person name="Fang W."/>
            <person name="Wang S."/>
            <person name="Zhong Y."/>
            <person name="Ma L.J."/>
            <person name="St Leger R.J."/>
            <person name="Zhao G.P."/>
            <person name="Pei Y."/>
            <person name="Feng M.G."/>
            <person name="Xia Y."/>
            <person name="Wang C."/>
        </authorList>
    </citation>
    <scope>NUCLEOTIDE SEQUENCE [LARGE SCALE GENOMIC DNA]</scope>
    <source>
        <strain evidence="7 8">CQMa 102</strain>
    </source>
</reference>